<evidence type="ECO:0000256" key="3">
    <source>
        <dbReference type="ARBA" id="ARBA00022555"/>
    </source>
</evidence>
<reference evidence="15 16" key="1">
    <citation type="submission" date="2015-12" db="EMBL/GenBank/DDBJ databases">
        <authorList>
            <person name="Shamseldin A."/>
            <person name="Moawad H."/>
            <person name="Abd El-Rahim W.M."/>
            <person name="Sadowsky M.J."/>
        </authorList>
    </citation>
    <scope>NUCLEOTIDE SEQUENCE [LARGE SCALE GENOMIC DNA]</scope>
    <source>
        <strain evidence="15 16">SM2</strain>
    </source>
</reference>
<dbReference type="NCBIfam" id="TIGR00344">
    <property type="entry name" value="alaS"/>
    <property type="match status" value="1"/>
</dbReference>
<dbReference type="InterPro" id="IPR003156">
    <property type="entry name" value="DHHA1_dom"/>
</dbReference>
<dbReference type="SMART" id="SM00863">
    <property type="entry name" value="tRNA_SAD"/>
    <property type="match status" value="1"/>
</dbReference>
<evidence type="ECO:0000256" key="4">
    <source>
        <dbReference type="ARBA" id="ARBA00022598"/>
    </source>
</evidence>
<dbReference type="FunFam" id="3.30.54.20:FF:000001">
    <property type="entry name" value="Alanine--tRNA ligase"/>
    <property type="match status" value="1"/>
</dbReference>
<dbReference type="FunFam" id="3.10.310.40:FF:000001">
    <property type="entry name" value="Alanine--tRNA ligase"/>
    <property type="match status" value="1"/>
</dbReference>
<evidence type="ECO:0000256" key="11">
    <source>
        <dbReference type="ARBA" id="ARBA00023146"/>
    </source>
</evidence>
<dbReference type="SUPFAM" id="SSF101353">
    <property type="entry name" value="Putative anticodon-binding domain of alanyl-tRNA synthetase (AlaRS)"/>
    <property type="match status" value="1"/>
</dbReference>
<keyword evidence="12" id="KW-0963">Cytoplasm</keyword>
<dbReference type="Pfam" id="PF01411">
    <property type="entry name" value="tRNA-synt_2c"/>
    <property type="match status" value="1"/>
</dbReference>
<dbReference type="RefSeq" id="WP_008247078.1">
    <property type="nucleotide sequence ID" value="NZ_CP014544.1"/>
</dbReference>
<keyword evidence="4 12" id="KW-0436">Ligase</keyword>
<dbReference type="InterPro" id="IPR023033">
    <property type="entry name" value="Ala_tRNA_ligase_euk/bac"/>
</dbReference>
<comment type="cofactor">
    <cofactor evidence="12">
        <name>Zn(2+)</name>
        <dbReference type="ChEBI" id="CHEBI:29105"/>
    </cofactor>
    <text evidence="12">Binds 1 zinc ion per subunit.</text>
</comment>
<feature type="binding site" evidence="12">
    <location>
        <position position="669"/>
    </location>
    <ligand>
        <name>Zn(2+)</name>
        <dbReference type="ChEBI" id="CHEBI:29105"/>
    </ligand>
</feature>
<dbReference type="InterPro" id="IPR018164">
    <property type="entry name" value="Ala-tRNA-synth_IIc_N"/>
</dbReference>
<dbReference type="GO" id="GO:0005829">
    <property type="term" value="C:cytosol"/>
    <property type="evidence" value="ECO:0007669"/>
    <property type="project" value="TreeGrafter"/>
</dbReference>
<evidence type="ECO:0000259" key="14">
    <source>
        <dbReference type="PROSITE" id="PS50860"/>
    </source>
</evidence>
<comment type="domain">
    <text evidence="12">Consists of three domains; the N-terminal catalytic domain, the editing domain and the C-terminal C-Ala domain. The editing domain removes incorrectly charged amino acids, while the C-Ala domain, along with tRNA(Ala), serves as a bridge to cooperatively bring together the editing and aminoacylation centers thus stimulating deacylation of misacylated tRNAs.</text>
</comment>
<dbReference type="InterPro" id="IPR050058">
    <property type="entry name" value="Ala-tRNA_ligase"/>
</dbReference>
<evidence type="ECO:0000256" key="12">
    <source>
        <dbReference type="HAMAP-Rule" id="MF_00036"/>
    </source>
</evidence>
<keyword evidence="8 12" id="KW-0067">ATP-binding</keyword>
<dbReference type="SUPFAM" id="SSF55681">
    <property type="entry name" value="Class II aaRS and biotin synthetases"/>
    <property type="match status" value="1"/>
</dbReference>
<feature type="binding site" evidence="12">
    <location>
        <position position="566"/>
    </location>
    <ligand>
        <name>Zn(2+)</name>
        <dbReference type="ChEBI" id="CHEBI:29105"/>
    </ligand>
</feature>
<protein>
    <recommendedName>
        <fullName evidence="12">Alanine--tRNA ligase</fullName>
        <ecNumber evidence="12">6.1.1.7</ecNumber>
    </recommendedName>
    <alternativeName>
        <fullName evidence="12">Alanyl-tRNA synthetase</fullName>
        <shortName evidence="12">AlaRS</shortName>
    </alternativeName>
</protein>
<accession>A0A127M3V6</accession>
<dbReference type="InterPro" id="IPR018163">
    <property type="entry name" value="Thr/Ala-tRNA-synth_IIc_edit"/>
</dbReference>
<evidence type="ECO:0000256" key="10">
    <source>
        <dbReference type="ARBA" id="ARBA00022917"/>
    </source>
</evidence>
<dbReference type="Gene3D" id="3.30.54.20">
    <property type="match status" value="1"/>
</dbReference>
<evidence type="ECO:0000256" key="6">
    <source>
        <dbReference type="ARBA" id="ARBA00022741"/>
    </source>
</evidence>
<dbReference type="Gene3D" id="3.10.310.40">
    <property type="match status" value="1"/>
</dbReference>
<keyword evidence="3 12" id="KW-0820">tRNA-binding</keyword>
<dbReference type="PRINTS" id="PR00980">
    <property type="entry name" value="TRNASYNTHALA"/>
</dbReference>
<dbReference type="FunFam" id="2.40.30.130:FF:000001">
    <property type="entry name" value="Alanine--tRNA ligase"/>
    <property type="match status" value="1"/>
</dbReference>
<dbReference type="CDD" id="cd00673">
    <property type="entry name" value="AlaRS_core"/>
    <property type="match status" value="1"/>
</dbReference>
<feature type="coiled-coil region" evidence="13">
    <location>
        <begin position="724"/>
        <end position="751"/>
    </location>
</feature>
<dbReference type="InterPro" id="IPR002318">
    <property type="entry name" value="Ala-tRNA-lgiase_IIc"/>
</dbReference>
<dbReference type="InterPro" id="IPR009000">
    <property type="entry name" value="Transl_B-barrel_sf"/>
</dbReference>
<organism evidence="15 16">
    <name type="scientific">Zhongshania aliphaticivorans</name>
    <dbReference type="NCBI Taxonomy" id="1470434"/>
    <lineage>
        <taxon>Bacteria</taxon>
        <taxon>Pseudomonadati</taxon>
        <taxon>Pseudomonadota</taxon>
        <taxon>Gammaproteobacteria</taxon>
        <taxon>Cellvibrionales</taxon>
        <taxon>Spongiibacteraceae</taxon>
        <taxon>Zhongshania</taxon>
    </lineage>
</organism>
<dbReference type="EMBL" id="CP014544">
    <property type="protein sequence ID" value="AMO67944.1"/>
    <property type="molecule type" value="Genomic_DNA"/>
</dbReference>
<evidence type="ECO:0000256" key="13">
    <source>
        <dbReference type="SAM" id="Coils"/>
    </source>
</evidence>
<evidence type="ECO:0000256" key="1">
    <source>
        <dbReference type="ARBA" id="ARBA00004496"/>
    </source>
</evidence>
<feature type="domain" description="Alanyl-transfer RNA synthetases family profile" evidence="14">
    <location>
        <begin position="1"/>
        <end position="708"/>
    </location>
</feature>
<keyword evidence="6 12" id="KW-0547">Nucleotide-binding</keyword>
<dbReference type="GO" id="GO:0004813">
    <property type="term" value="F:alanine-tRNA ligase activity"/>
    <property type="evidence" value="ECO:0007669"/>
    <property type="project" value="UniProtKB-UniRule"/>
</dbReference>
<dbReference type="SUPFAM" id="SSF55186">
    <property type="entry name" value="ThrRS/AlaRS common domain"/>
    <property type="match status" value="1"/>
</dbReference>
<dbReference type="PANTHER" id="PTHR11777">
    <property type="entry name" value="ALANYL-TRNA SYNTHETASE"/>
    <property type="match status" value="1"/>
</dbReference>
<comment type="similarity">
    <text evidence="2 12">Belongs to the class-II aminoacyl-tRNA synthetase family.</text>
</comment>
<dbReference type="Gene3D" id="2.40.30.130">
    <property type="match status" value="1"/>
</dbReference>
<dbReference type="FunFam" id="3.30.930.10:FF:000004">
    <property type="entry name" value="Alanine--tRNA ligase"/>
    <property type="match status" value="1"/>
</dbReference>
<dbReference type="Gene3D" id="3.30.930.10">
    <property type="entry name" value="Bira Bifunctional Protein, Domain 2"/>
    <property type="match status" value="1"/>
</dbReference>
<keyword evidence="10 12" id="KW-0648">Protein biosynthesis</keyword>
<evidence type="ECO:0000256" key="2">
    <source>
        <dbReference type="ARBA" id="ARBA00008226"/>
    </source>
</evidence>
<feature type="binding site" evidence="12">
    <location>
        <position position="562"/>
    </location>
    <ligand>
        <name>Zn(2+)</name>
        <dbReference type="ChEBI" id="CHEBI:29105"/>
    </ligand>
</feature>
<gene>
    <name evidence="12" type="primary">alaS</name>
    <name evidence="15" type="ORF">AZF00_06330</name>
</gene>
<dbReference type="InterPro" id="IPR045864">
    <property type="entry name" value="aa-tRNA-synth_II/BPL/LPL"/>
</dbReference>
<comment type="function">
    <text evidence="12">Catalyzes the attachment of alanine to tRNA(Ala) in a two-step reaction: alanine is first activated by ATP to form Ala-AMP and then transferred to the acceptor end of tRNA(Ala). Also edits incorrectly charged Ser-tRNA(Ala) and Gly-tRNA(Ala) via its editing domain.</text>
</comment>
<dbReference type="GO" id="GO:0000049">
    <property type="term" value="F:tRNA binding"/>
    <property type="evidence" value="ECO:0007669"/>
    <property type="project" value="UniProtKB-KW"/>
</dbReference>
<evidence type="ECO:0000256" key="9">
    <source>
        <dbReference type="ARBA" id="ARBA00022884"/>
    </source>
</evidence>
<dbReference type="Proteomes" id="UP000074119">
    <property type="component" value="Chromosome"/>
</dbReference>
<dbReference type="KEGG" id="zal:AZF00_06330"/>
<dbReference type="GO" id="GO:0002161">
    <property type="term" value="F:aminoacyl-tRNA deacylase activity"/>
    <property type="evidence" value="ECO:0007669"/>
    <property type="project" value="TreeGrafter"/>
</dbReference>
<comment type="catalytic activity">
    <reaction evidence="12">
        <text>tRNA(Ala) + L-alanine + ATP = L-alanyl-tRNA(Ala) + AMP + diphosphate</text>
        <dbReference type="Rhea" id="RHEA:12540"/>
        <dbReference type="Rhea" id="RHEA-COMP:9657"/>
        <dbReference type="Rhea" id="RHEA-COMP:9923"/>
        <dbReference type="ChEBI" id="CHEBI:30616"/>
        <dbReference type="ChEBI" id="CHEBI:33019"/>
        <dbReference type="ChEBI" id="CHEBI:57972"/>
        <dbReference type="ChEBI" id="CHEBI:78442"/>
        <dbReference type="ChEBI" id="CHEBI:78497"/>
        <dbReference type="ChEBI" id="CHEBI:456215"/>
        <dbReference type="EC" id="6.1.1.7"/>
    </reaction>
</comment>
<keyword evidence="13" id="KW-0175">Coiled coil</keyword>
<evidence type="ECO:0000256" key="8">
    <source>
        <dbReference type="ARBA" id="ARBA00022840"/>
    </source>
</evidence>
<dbReference type="InterPro" id="IPR018162">
    <property type="entry name" value="Ala-tRNA-ligase_IIc_anticod-bd"/>
</dbReference>
<evidence type="ECO:0000313" key="16">
    <source>
        <dbReference type="Proteomes" id="UP000074119"/>
    </source>
</evidence>
<evidence type="ECO:0000256" key="5">
    <source>
        <dbReference type="ARBA" id="ARBA00022723"/>
    </source>
</evidence>
<dbReference type="Gene3D" id="6.10.250.550">
    <property type="match status" value="1"/>
</dbReference>
<dbReference type="GO" id="GO:0005524">
    <property type="term" value="F:ATP binding"/>
    <property type="evidence" value="ECO:0007669"/>
    <property type="project" value="UniProtKB-UniRule"/>
</dbReference>
<dbReference type="Pfam" id="PF02272">
    <property type="entry name" value="DHHA1"/>
    <property type="match status" value="1"/>
</dbReference>
<dbReference type="GO" id="GO:0008270">
    <property type="term" value="F:zinc ion binding"/>
    <property type="evidence" value="ECO:0007669"/>
    <property type="project" value="UniProtKB-UniRule"/>
</dbReference>
<dbReference type="FunFam" id="3.30.980.10:FF:000004">
    <property type="entry name" value="Alanine--tRNA ligase, cytoplasmic"/>
    <property type="match status" value="1"/>
</dbReference>
<dbReference type="InterPro" id="IPR012947">
    <property type="entry name" value="tRNA_SAD"/>
</dbReference>
<dbReference type="PANTHER" id="PTHR11777:SF9">
    <property type="entry name" value="ALANINE--TRNA LIGASE, CYTOPLASMIC"/>
    <property type="match status" value="1"/>
</dbReference>
<keyword evidence="11 12" id="KW-0030">Aminoacyl-tRNA synthetase</keyword>
<keyword evidence="7 12" id="KW-0862">Zinc</keyword>
<dbReference type="InterPro" id="IPR018165">
    <property type="entry name" value="Ala-tRNA-synth_IIc_core"/>
</dbReference>
<proteinExistence type="inferred from homology"/>
<dbReference type="AlphaFoldDB" id="A0A127M3V6"/>
<dbReference type="SUPFAM" id="SSF50447">
    <property type="entry name" value="Translation proteins"/>
    <property type="match status" value="1"/>
</dbReference>
<dbReference type="Gene3D" id="3.30.980.10">
    <property type="entry name" value="Threonyl-trna Synthetase, Chain A, domain 2"/>
    <property type="match status" value="1"/>
</dbReference>
<dbReference type="PROSITE" id="PS50860">
    <property type="entry name" value="AA_TRNA_LIGASE_II_ALA"/>
    <property type="match status" value="1"/>
</dbReference>
<dbReference type="GO" id="GO:0045892">
    <property type="term" value="P:negative regulation of DNA-templated transcription"/>
    <property type="evidence" value="ECO:0007669"/>
    <property type="project" value="TreeGrafter"/>
</dbReference>
<dbReference type="HAMAP" id="MF_00036_B">
    <property type="entry name" value="Ala_tRNA_synth_B"/>
    <property type="match status" value="1"/>
</dbReference>
<dbReference type="EC" id="6.1.1.7" evidence="12"/>
<keyword evidence="9 12" id="KW-0694">RNA-binding</keyword>
<evidence type="ECO:0000313" key="15">
    <source>
        <dbReference type="EMBL" id="AMO67944.1"/>
    </source>
</evidence>
<keyword evidence="5 12" id="KW-0479">Metal-binding</keyword>
<name>A0A127M3V6_9GAMM</name>
<evidence type="ECO:0000256" key="7">
    <source>
        <dbReference type="ARBA" id="ARBA00022833"/>
    </source>
</evidence>
<dbReference type="Pfam" id="PF07973">
    <property type="entry name" value="tRNA_SAD"/>
    <property type="match status" value="1"/>
</dbReference>
<feature type="binding site" evidence="12">
    <location>
        <position position="665"/>
    </location>
    <ligand>
        <name>Zn(2+)</name>
        <dbReference type="ChEBI" id="CHEBI:29105"/>
    </ligand>
</feature>
<sequence>MKSAAIREAFIRYFENKAHTHVASSSLVPGNDPTLLFTNAGMVQFKDAFLGREKRGYVRAVSSQRCVRAGGKHNDLENVGYTARHHTFFEMLGNFSFGDYFKHDAIKFAWEFLTSPEWMGIPTEKLWVTVYADDDEAYQIWNEQMGVPAERMVRIGDNKGGKYASDNFWSMGDTGPCGPCTEIFYDHGADVAGGPPGSPDEDGDRYIEIWNNVFMQFNRDADGTMTPLPAPSVDTGMGLERISAVMQGVHSNYEIDLFQNLIKATAAVLNVSDIEHTSLRVIADHIRSCAFLVSDGVIPSNEGRGYVLRRIIRRAARHGNKLGAEKAFFHKLVAPLTLEMGEAYPELVTRQAQIEKVLLQEEEQFAKTLDQGMKILEQDLQGLSGKQIPGDTVFRLYDTYGFPVDLTADIAREQGLSLDMDGFEQAMNAQRERARSASNFKVDLSSELNIDGETAFCGYQSLVDEGAVVALLQDGQRVASLKEGDAGVIILDQTPFYGESGGQAGDAGVLSANGVRFEVRDTHKSAGHHLHHGVVVSGAINEGDRLQAEVDNNIRQATALNHSATHLLHAALRQVLGEHVGQKGSLVDAQRLRFDFSHFEGVSNEQLAEIEALVNQQIRQNSAVQTEIMDMDGAAKRGAMMLFGEKYGDEVRVLSMGGDFSVELCGGTHVQRTGDIGLMRIVAESGIAAGVRRIEAVTGATALAAFEQAESELGQLASLLKTGRDKLGDKIQQLLAQQKQLEKEVSALKGKLASSTGDDLLNQLEDIAGVKVLATTLDGADAKTLRDTLDQLKNKLGSGVILLAADDGGKVALAAGVTKDLTSRFKAGEIMKLAAEAVGGKGGGRPDMAQGGGVDVAAIPAALQAVRDYCAAK</sequence>
<dbReference type="GO" id="GO:0006419">
    <property type="term" value="P:alanyl-tRNA aminoacylation"/>
    <property type="evidence" value="ECO:0007669"/>
    <property type="project" value="UniProtKB-UniRule"/>
</dbReference>
<comment type="subcellular location">
    <subcellularLocation>
        <location evidence="1 12">Cytoplasm</location>
    </subcellularLocation>
</comment>
<dbReference type="STRING" id="1470434.AZF00_06330"/>